<organism evidence="2 3">
    <name type="scientific">Dialister succinatiphilus YIT 11850</name>
    <dbReference type="NCBI Taxonomy" id="742743"/>
    <lineage>
        <taxon>Bacteria</taxon>
        <taxon>Bacillati</taxon>
        <taxon>Bacillota</taxon>
        <taxon>Negativicutes</taxon>
        <taxon>Veillonellales</taxon>
        <taxon>Veillonellaceae</taxon>
        <taxon>Dialister</taxon>
    </lineage>
</organism>
<evidence type="ECO:0000259" key="1">
    <source>
        <dbReference type="PROSITE" id="PS51782"/>
    </source>
</evidence>
<name>H1CYZ6_9FIRM</name>
<dbReference type="EMBL" id="ADLT01000015">
    <property type="protein sequence ID" value="EHO63567.1"/>
    <property type="molecule type" value="Genomic_DNA"/>
</dbReference>
<accession>H1CYZ6</accession>
<dbReference type="Gene3D" id="3.10.350.10">
    <property type="entry name" value="LysM domain"/>
    <property type="match status" value="1"/>
</dbReference>
<reference evidence="2 3" key="1">
    <citation type="submission" date="2011-11" db="EMBL/GenBank/DDBJ databases">
        <title>The Genome Sequence of Dialister succinatiphilus YIT 11850.</title>
        <authorList>
            <consortium name="The Broad Institute Genome Sequencing Platform"/>
            <person name="Earl A."/>
            <person name="Ward D."/>
            <person name="Feldgarden M."/>
            <person name="Gevers D."/>
            <person name="Morotomi M."/>
            <person name="Young S.K."/>
            <person name="Zeng Q."/>
            <person name="Gargeya S."/>
            <person name="Fitzgerald M."/>
            <person name="Haas B."/>
            <person name="Abouelleil A."/>
            <person name="Alvarado L."/>
            <person name="Arachchi H.M."/>
            <person name="Berlin A."/>
            <person name="Brown A."/>
            <person name="Chapman S.B."/>
            <person name="Dunbar C."/>
            <person name="Gearin G."/>
            <person name="Goldberg J."/>
            <person name="Griggs A."/>
            <person name="Gujja S."/>
            <person name="Heiman D."/>
            <person name="Howarth C."/>
            <person name="Lui A."/>
            <person name="MacDonald P.J.P."/>
            <person name="Montmayeur A."/>
            <person name="Murphy C."/>
            <person name="Neiman D."/>
            <person name="Pearson M."/>
            <person name="Priest M."/>
            <person name="Roberts A."/>
            <person name="Saif S."/>
            <person name="Shea T."/>
            <person name="Sisk P."/>
            <person name="Stolte C."/>
            <person name="Sykes S."/>
            <person name="Wortman J."/>
            <person name="Nusbaum C."/>
            <person name="Birren B."/>
        </authorList>
    </citation>
    <scope>NUCLEOTIDE SEQUENCE [LARGE SCALE GENOMIC DNA]</scope>
    <source>
        <strain evidence="2 3">YIT 11850</strain>
    </source>
</reference>
<protein>
    <recommendedName>
        <fullName evidence="1">LysM domain-containing protein</fullName>
    </recommendedName>
</protein>
<feature type="domain" description="LysM" evidence="1">
    <location>
        <begin position="43"/>
        <end position="94"/>
    </location>
</feature>
<gene>
    <name evidence="2" type="ORF">HMPREF9453_00584</name>
</gene>
<dbReference type="STRING" id="742743.HMPREF9453_00584"/>
<proteinExistence type="predicted"/>
<evidence type="ECO:0000313" key="2">
    <source>
        <dbReference type="EMBL" id="EHO63567.1"/>
    </source>
</evidence>
<dbReference type="PATRIC" id="fig|742743.3.peg.594"/>
<evidence type="ECO:0000313" key="3">
    <source>
        <dbReference type="Proteomes" id="UP000003277"/>
    </source>
</evidence>
<dbReference type="CDD" id="cd00118">
    <property type="entry name" value="LysM"/>
    <property type="match status" value="1"/>
</dbReference>
<dbReference type="InterPro" id="IPR036779">
    <property type="entry name" value="LysM_dom_sf"/>
</dbReference>
<dbReference type="Proteomes" id="UP000003277">
    <property type="component" value="Unassembled WGS sequence"/>
</dbReference>
<dbReference type="Pfam" id="PF01476">
    <property type="entry name" value="LysM"/>
    <property type="match status" value="1"/>
</dbReference>
<keyword evidence="3" id="KW-1185">Reference proteome</keyword>
<dbReference type="HOGENOM" id="CLU_2507324_0_0_9"/>
<dbReference type="PROSITE" id="PS51782">
    <property type="entry name" value="LYSM"/>
    <property type="match status" value="1"/>
</dbReference>
<sequence length="102" mass="11563">MKRTLIKRIRWARLGAVLCIALAAGAIGYGYYRDATETQLVEYKKTVEEGDTLWGIVGQVATNREDMSRLTWQVMHDNHITDPGHLQPGKEIVIRVKAAREL</sequence>
<dbReference type="AlphaFoldDB" id="H1CYZ6"/>
<dbReference type="InterPro" id="IPR018392">
    <property type="entry name" value="LysM"/>
</dbReference>
<comment type="caution">
    <text evidence="2">The sequence shown here is derived from an EMBL/GenBank/DDBJ whole genome shotgun (WGS) entry which is preliminary data.</text>
</comment>